<sequence>MIIRLHTIIFITAFMLLFFSGCASKNRPAPRGTKILPTPLSVVATSPSIHNTTFFSDNKVSFYFSQWVDPKSTTSIKIYPRLSDYEIKTWAKEIIFLIFDTLIQNQTYVITLPPTISDYAKNKMDKSFQYAFSTGSGLDSGSISGQVSVLNPTVLKDALILAYYLGKDSLRAIAELYKIEPLKTEPAYAVPVDANGTFGLNYLREGFYHLFAISDKNKNFRFDKNEEFAVLSAFSQIASTLSDSLFLRLTPPNDSNRSKVIQVEALSRSLVSVTLDNPSPLTEFSRETFSIRDTVENKTLSVIGFSFPETTPANKGRKLEANTIQLWLNDTLSASRLYKLNASIKSLLLGISTSDFTFAGSSTKENPPFSFLLSPFTSSDSSRGLEYSNFYPQTQSRSIYLSYSKPINSDTLKRAISLYQYIDSVPKIISHKIYFQDALSVFIAPASGEFEYGETYKLKIDSMKIHRSLQVDRDTTLRAVVFKFTVIHSEELGNIEGTLDFKNHDEVVILLTRQKDKFTYTFRELRKDKEQTKKFKISNLPEGAYTLEAFVPKTNSIEWDSGNLFPFRPSKPYFIYRGDLNVRKRWTIENVNVELKE</sequence>
<evidence type="ECO:0000313" key="5">
    <source>
        <dbReference type="Proteomes" id="UP001195483"/>
    </source>
</evidence>
<evidence type="ECO:0000256" key="1">
    <source>
        <dbReference type="ARBA" id="ARBA00022729"/>
    </source>
</evidence>
<keyword evidence="1 2" id="KW-0732">Signal</keyword>
<evidence type="ECO:0000313" key="4">
    <source>
        <dbReference type="EMBL" id="KAK3582486.1"/>
    </source>
</evidence>
<feature type="signal peptide" evidence="2">
    <location>
        <begin position="1"/>
        <end position="24"/>
    </location>
</feature>
<comment type="caution">
    <text evidence="4">The sequence shown here is derived from an EMBL/GenBank/DDBJ whole genome shotgun (WGS) entry which is preliminary data.</text>
</comment>
<dbReference type="InterPro" id="IPR032812">
    <property type="entry name" value="SbsA_Ig"/>
</dbReference>
<evidence type="ECO:0000259" key="3">
    <source>
        <dbReference type="Pfam" id="PF13205"/>
    </source>
</evidence>
<feature type="chain" id="PRO_5042201377" description="SbsA Ig-like domain-containing protein" evidence="2">
    <location>
        <begin position="25"/>
        <end position="597"/>
    </location>
</feature>
<dbReference type="AlphaFoldDB" id="A0AAE0RZB2"/>
<dbReference type="Pfam" id="PF13205">
    <property type="entry name" value="Big_5"/>
    <property type="match status" value="1"/>
</dbReference>
<protein>
    <recommendedName>
        <fullName evidence="3">SbsA Ig-like domain-containing protein</fullName>
    </recommendedName>
</protein>
<gene>
    <name evidence="4" type="ORF">CHS0354_024033</name>
</gene>
<keyword evidence="5" id="KW-1185">Reference proteome</keyword>
<dbReference type="PROSITE" id="PS51257">
    <property type="entry name" value="PROKAR_LIPOPROTEIN"/>
    <property type="match status" value="1"/>
</dbReference>
<organism evidence="4 5">
    <name type="scientific">Potamilus streckersoni</name>
    <dbReference type="NCBI Taxonomy" id="2493646"/>
    <lineage>
        <taxon>Eukaryota</taxon>
        <taxon>Metazoa</taxon>
        <taxon>Spiralia</taxon>
        <taxon>Lophotrochozoa</taxon>
        <taxon>Mollusca</taxon>
        <taxon>Bivalvia</taxon>
        <taxon>Autobranchia</taxon>
        <taxon>Heteroconchia</taxon>
        <taxon>Palaeoheterodonta</taxon>
        <taxon>Unionida</taxon>
        <taxon>Unionoidea</taxon>
        <taxon>Unionidae</taxon>
        <taxon>Ambleminae</taxon>
        <taxon>Lampsilini</taxon>
        <taxon>Potamilus</taxon>
    </lineage>
</organism>
<name>A0AAE0RZB2_9BIVA</name>
<proteinExistence type="predicted"/>
<accession>A0AAE0RZB2</accession>
<reference evidence="4" key="2">
    <citation type="journal article" date="2021" name="Genome Biol. Evol.">
        <title>Developing a high-quality reference genome for a parasitic bivalve with doubly uniparental inheritance (Bivalvia: Unionida).</title>
        <authorList>
            <person name="Smith C.H."/>
        </authorList>
    </citation>
    <scope>NUCLEOTIDE SEQUENCE</scope>
    <source>
        <strain evidence="4">CHS0354</strain>
        <tissue evidence="4">Mantle</tissue>
    </source>
</reference>
<reference evidence="4" key="1">
    <citation type="journal article" date="2021" name="Genome Biol. Evol.">
        <title>A High-Quality Reference Genome for a Parasitic Bivalve with Doubly Uniparental Inheritance (Bivalvia: Unionida).</title>
        <authorList>
            <person name="Smith C.H."/>
        </authorList>
    </citation>
    <scope>NUCLEOTIDE SEQUENCE</scope>
    <source>
        <strain evidence="4">CHS0354</strain>
    </source>
</reference>
<dbReference type="EMBL" id="JAEAOA010001427">
    <property type="protein sequence ID" value="KAK3582486.1"/>
    <property type="molecule type" value="Genomic_DNA"/>
</dbReference>
<dbReference type="Proteomes" id="UP001195483">
    <property type="component" value="Unassembled WGS sequence"/>
</dbReference>
<evidence type="ECO:0000256" key="2">
    <source>
        <dbReference type="SAM" id="SignalP"/>
    </source>
</evidence>
<reference evidence="4" key="3">
    <citation type="submission" date="2023-05" db="EMBL/GenBank/DDBJ databases">
        <authorList>
            <person name="Smith C.H."/>
        </authorList>
    </citation>
    <scope>NUCLEOTIDE SEQUENCE</scope>
    <source>
        <strain evidence="4">CHS0354</strain>
        <tissue evidence="4">Mantle</tissue>
    </source>
</reference>
<feature type="domain" description="SbsA Ig-like" evidence="3">
    <location>
        <begin position="38"/>
        <end position="134"/>
    </location>
</feature>